<dbReference type="HAMAP" id="MF_00321">
    <property type="entry name" value="GTPase_EngB"/>
    <property type="match status" value="1"/>
</dbReference>
<dbReference type="NCBIfam" id="TIGR03598">
    <property type="entry name" value="GTPase_YsxC"/>
    <property type="match status" value="1"/>
</dbReference>
<dbReference type="Gene3D" id="3.40.50.300">
    <property type="entry name" value="P-loop containing nucleotide triphosphate hydrolases"/>
    <property type="match status" value="1"/>
</dbReference>
<dbReference type="GO" id="GO:0005829">
    <property type="term" value="C:cytosol"/>
    <property type="evidence" value="ECO:0007669"/>
    <property type="project" value="TreeGrafter"/>
</dbReference>
<dbReference type="GO" id="GO:0005525">
    <property type="term" value="F:GTP binding"/>
    <property type="evidence" value="ECO:0007669"/>
    <property type="project" value="UniProtKB-UniRule"/>
</dbReference>
<evidence type="ECO:0000256" key="6">
    <source>
        <dbReference type="ARBA" id="ARBA00022842"/>
    </source>
</evidence>
<dbReference type="CDD" id="cd01876">
    <property type="entry name" value="YihA_EngB"/>
    <property type="match status" value="1"/>
</dbReference>
<dbReference type="RefSeq" id="WP_100590765.1">
    <property type="nucleotide sequence ID" value="NZ_CP015578.1"/>
</dbReference>
<reference evidence="13" key="2">
    <citation type="journal article" date="2017" name="Genome Biol. Evol.">
        <title>Comparative genomic analysis identifies a Campylobacter clade deficient in selenium metabolism.</title>
        <authorList>
            <person name="Miller W.G."/>
            <person name="Yee E."/>
            <person name="Lopes B.S."/>
            <person name="Chapman M.H."/>
            <person name="Huynh S."/>
            <person name="Bono J.L."/>
            <person name="Parker C.T."/>
            <person name="Strachan N.J.C."/>
            <person name="Forbes K.J."/>
        </authorList>
    </citation>
    <scope>NUCLEOTIDE SEQUENCE [LARGE SCALE GENOMIC DNA]</scope>
    <source>
        <strain evidence="13">NCTC 13004</strain>
    </source>
</reference>
<dbReference type="KEGG" id="clx:CLAN_1046"/>
<keyword evidence="9 10" id="KW-0131">Cell cycle</keyword>
<dbReference type="PANTHER" id="PTHR11649">
    <property type="entry name" value="MSS1/TRME-RELATED GTP-BINDING PROTEIN"/>
    <property type="match status" value="1"/>
</dbReference>
<dbReference type="GO" id="GO:0046872">
    <property type="term" value="F:metal ion binding"/>
    <property type="evidence" value="ECO:0007669"/>
    <property type="project" value="UniProtKB-KW"/>
</dbReference>
<evidence type="ECO:0000256" key="3">
    <source>
        <dbReference type="ARBA" id="ARBA00022618"/>
    </source>
</evidence>
<dbReference type="EMBL" id="CP015578">
    <property type="protein sequence ID" value="ARQ97781.1"/>
    <property type="molecule type" value="Genomic_DNA"/>
</dbReference>
<sequence>MRIISAKFLLSAQGIDDSPEFGISEVAFLGRSNVGKSSIINALTNHNGLAKSSSTPGKTQLINYFEVIIDNDGEKIPLIFVDLPGFGYAKVSKSMQNAWQQNLDKYLRERLSIKAFVHLIDSRHAQLKKDENLGLYLDEFIRADQSVLNIYTKSDKLNQSQKSQVLKIDPTAILVSSSKKTGIDKATKAIYNAVFGVKNDRV</sequence>
<dbReference type="SUPFAM" id="SSF52540">
    <property type="entry name" value="P-loop containing nucleoside triphosphate hydrolases"/>
    <property type="match status" value="1"/>
</dbReference>
<keyword evidence="6" id="KW-0460">Magnesium</keyword>
<keyword evidence="7 10" id="KW-0342">GTP-binding</keyword>
<comment type="similarity">
    <text evidence="2 10">Belongs to the TRAFAC class TrmE-Era-EngA-EngB-Septin-like GTPase superfamily. EngB GTPase family.</text>
</comment>
<keyword evidence="3 10" id="KW-0132">Cell division</keyword>
<name>A0A1X9SNG0_9BACT</name>
<evidence type="ECO:0000256" key="7">
    <source>
        <dbReference type="ARBA" id="ARBA00023134"/>
    </source>
</evidence>
<reference evidence="13" key="1">
    <citation type="journal article" date="2017" name="Genome Biol. Evol.">
        <title>Comparative Genomic Analysis Identifies a Campylobacter Clade Deficient in Selenium Metabolism.</title>
        <authorList>
            <person name="Miller W.G."/>
            <person name="Yee E."/>
            <person name="Lopes B.S."/>
            <person name="Chapman M.H."/>
            <person name="Huynh S."/>
            <person name="Bono J.L."/>
            <person name="Parker C.T."/>
            <person name="Strachan N.J.C."/>
            <person name="Forbes K.J."/>
        </authorList>
    </citation>
    <scope>NUCLEOTIDE SEQUENCE [LARGE SCALE GENOMIC DNA]</scope>
    <source>
        <strain evidence="13">NCTC 13004</strain>
    </source>
</reference>
<evidence type="ECO:0000256" key="10">
    <source>
        <dbReference type="HAMAP-Rule" id="MF_00321"/>
    </source>
</evidence>
<evidence type="ECO:0000313" key="12">
    <source>
        <dbReference type="EMBL" id="ARQ97781.1"/>
    </source>
</evidence>
<keyword evidence="5 10" id="KW-0547">Nucleotide-binding</keyword>
<keyword evidence="8 10" id="KW-0717">Septation</keyword>
<organism evidence="12 13">
    <name type="scientific">Campylobacter lanienae NCTC 13004</name>
    <dbReference type="NCBI Taxonomy" id="1031753"/>
    <lineage>
        <taxon>Bacteria</taxon>
        <taxon>Pseudomonadati</taxon>
        <taxon>Campylobacterota</taxon>
        <taxon>Epsilonproteobacteria</taxon>
        <taxon>Campylobacterales</taxon>
        <taxon>Campylobacteraceae</taxon>
        <taxon>Campylobacter</taxon>
    </lineage>
</organism>
<feature type="domain" description="EngB-type G" evidence="11">
    <location>
        <begin position="22"/>
        <end position="196"/>
    </location>
</feature>
<protein>
    <recommendedName>
        <fullName evidence="10">Probable GTP-binding protein EngB</fullName>
    </recommendedName>
</protein>
<dbReference type="InterPro" id="IPR030393">
    <property type="entry name" value="G_ENGB_dom"/>
</dbReference>
<proteinExistence type="inferred from homology"/>
<comment type="cofactor">
    <cofactor evidence="1">
        <name>Mg(2+)</name>
        <dbReference type="ChEBI" id="CHEBI:18420"/>
    </cofactor>
</comment>
<evidence type="ECO:0000256" key="9">
    <source>
        <dbReference type="ARBA" id="ARBA00023306"/>
    </source>
</evidence>
<dbReference type="InterPro" id="IPR027417">
    <property type="entry name" value="P-loop_NTPase"/>
</dbReference>
<evidence type="ECO:0000256" key="2">
    <source>
        <dbReference type="ARBA" id="ARBA00009638"/>
    </source>
</evidence>
<evidence type="ECO:0000256" key="8">
    <source>
        <dbReference type="ARBA" id="ARBA00023210"/>
    </source>
</evidence>
<dbReference type="GO" id="GO:0000917">
    <property type="term" value="P:division septum assembly"/>
    <property type="evidence" value="ECO:0007669"/>
    <property type="project" value="UniProtKB-KW"/>
</dbReference>
<dbReference type="Proteomes" id="UP000202031">
    <property type="component" value="Chromosome"/>
</dbReference>
<evidence type="ECO:0000256" key="1">
    <source>
        <dbReference type="ARBA" id="ARBA00001946"/>
    </source>
</evidence>
<dbReference type="InterPro" id="IPR006073">
    <property type="entry name" value="GTP-bd"/>
</dbReference>
<evidence type="ECO:0000259" key="11">
    <source>
        <dbReference type="PROSITE" id="PS51706"/>
    </source>
</evidence>
<dbReference type="PROSITE" id="PS51706">
    <property type="entry name" value="G_ENGB"/>
    <property type="match status" value="1"/>
</dbReference>
<dbReference type="Pfam" id="PF01926">
    <property type="entry name" value="MMR_HSR1"/>
    <property type="match status" value="1"/>
</dbReference>
<dbReference type="PANTHER" id="PTHR11649:SF13">
    <property type="entry name" value="ENGB-TYPE G DOMAIN-CONTAINING PROTEIN"/>
    <property type="match status" value="1"/>
</dbReference>
<gene>
    <name evidence="10 12" type="primary">engB</name>
    <name evidence="12" type="ORF">CLAN_1046</name>
</gene>
<evidence type="ECO:0000313" key="13">
    <source>
        <dbReference type="Proteomes" id="UP000202031"/>
    </source>
</evidence>
<dbReference type="InterPro" id="IPR019987">
    <property type="entry name" value="GTP-bd_ribosome_bio_YsxC"/>
</dbReference>
<comment type="function">
    <text evidence="10">Necessary for normal cell division and for the maintenance of normal septation.</text>
</comment>
<evidence type="ECO:0000256" key="5">
    <source>
        <dbReference type="ARBA" id="ARBA00022741"/>
    </source>
</evidence>
<dbReference type="AlphaFoldDB" id="A0A1X9SNG0"/>
<keyword evidence="4" id="KW-0479">Metal-binding</keyword>
<dbReference type="GeneID" id="46921517"/>
<accession>A0A1X9SNG0</accession>
<evidence type="ECO:0000256" key="4">
    <source>
        <dbReference type="ARBA" id="ARBA00022723"/>
    </source>
</evidence>